<dbReference type="KEGG" id="pary:A4V02_00580"/>
<dbReference type="Proteomes" id="UP000186351">
    <property type="component" value="Chromosome"/>
</dbReference>
<name>A0A1B1S6H2_9BACT</name>
<gene>
    <name evidence="2" type="ORF">A4V02_00580</name>
</gene>
<dbReference type="EMBL" id="CP015402">
    <property type="protein sequence ID" value="ANU62391.1"/>
    <property type="molecule type" value="Genomic_DNA"/>
</dbReference>
<reference evidence="3" key="1">
    <citation type="submission" date="2016-04" db="EMBL/GenBank/DDBJ databases">
        <title>Complete Genome Sequences of Twelve Strains of a Stable Defined Moderately Diverse Mouse Microbiota 2 (sDMDMm2).</title>
        <authorList>
            <person name="Uchimura Y."/>
            <person name="Wyss M."/>
            <person name="Brugiroux S."/>
            <person name="Limenitakis J.P."/>
            <person name="Stecher B."/>
            <person name="McCoy K.D."/>
            <person name="Macpherson A.J."/>
        </authorList>
    </citation>
    <scope>NUCLEOTIDE SEQUENCE [LARGE SCALE GENOMIC DNA]</scope>
    <source>
        <strain evidence="3">YL27</strain>
    </source>
</reference>
<protein>
    <submittedName>
        <fullName evidence="2">Uncharacterized protein</fullName>
    </submittedName>
</protein>
<accession>A0A1Z2XFB1</accession>
<feature type="region of interest" description="Disordered" evidence="1">
    <location>
        <begin position="37"/>
        <end position="57"/>
    </location>
</feature>
<evidence type="ECO:0000313" key="3">
    <source>
        <dbReference type="Proteomes" id="UP000186351"/>
    </source>
</evidence>
<evidence type="ECO:0000313" key="2">
    <source>
        <dbReference type="EMBL" id="ANU62391.1"/>
    </source>
</evidence>
<organism evidence="2 3">
    <name type="scientific">Muribaculum intestinale</name>
    <dbReference type="NCBI Taxonomy" id="1796646"/>
    <lineage>
        <taxon>Bacteria</taxon>
        <taxon>Pseudomonadati</taxon>
        <taxon>Bacteroidota</taxon>
        <taxon>Bacteroidia</taxon>
        <taxon>Bacteroidales</taxon>
        <taxon>Muribaculaceae</taxon>
        <taxon>Muribaculum</taxon>
    </lineage>
</organism>
<keyword evidence="3" id="KW-1185">Reference proteome</keyword>
<dbReference type="AlphaFoldDB" id="A0A1B1S6H2"/>
<accession>A0A1B1S6H2</accession>
<sequence>MGMGIFVAGHVMMCGIPHPANRYGACWVGLTSPRFMPGDKSKKEPDGSKKRDGVSASLTHRRVILNQSIKT</sequence>
<feature type="compositionally biased region" description="Basic and acidic residues" evidence="1">
    <location>
        <begin position="37"/>
        <end position="53"/>
    </location>
</feature>
<proteinExistence type="predicted"/>
<evidence type="ECO:0000256" key="1">
    <source>
        <dbReference type="SAM" id="MobiDB-lite"/>
    </source>
</evidence>